<evidence type="ECO:0000256" key="1">
    <source>
        <dbReference type="ARBA" id="ARBA00006284"/>
    </source>
</evidence>
<dbReference type="InterPro" id="IPR018197">
    <property type="entry name" value="Glycerate_kinase_RE-like"/>
</dbReference>
<evidence type="ECO:0000256" key="2">
    <source>
        <dbReference type="ARBA" id="ARBA00022679"/>
    </source>
</evidence>
<dbReference type="STRING" id="45670.SN16_07355"/>
<dbReference type="Proteomes" id="UP000031546">
    <property type="component" value="Unassembled WGS sequence"/>
</dbReference>
<keyword evidence="2 4" id="KW-0808">Transferase</keyword>
<dbReference type="Pfam" id="PF02595">
    <property type="entry name" value="Gly_kinase"/>
    <property type="match status" value="1"/>
</dbReference>
<organism evidence="5 7">
    <name type="scientific">Salinicoccus roseus</name>
    <dbReference type="NCBI Taxonomy" id="45670"/>
    <lineage>
        <taxon>Bacteria</taxon>
        <taxon>Bacillati</taxon>
        <taxon>Bacillota</taxon>
        <taxon>Bacilli</taxon>
        <taxon>Bacillales</taxon>
        <taxon>Staphylococcaceae</taxon>
        <taxon>Salinicoccus</taxon>
    </lineage>
</organism>
<evidence type="ECO:0000313" key="8">
    <source>
        <dbReference type="Proteomes" id="UP000527860"/>
    </source>
</evidence>
<comment type="similarity">
    <text evidence="1 4">Belongs to the glycerate kinase type-1 family.</text>
</comment>
<protein>
    <submittedName>
        <fullName evidence="6">Glycerate kinase</fullName>
    </submittedName>
</protein>
<proteinExistence type="inferred from homology"/>
<keyword evidence="8" id="KW-1185">Reference proteome</keyword>
<sequence length="359" mass="38382">MKIVVAPDSYKGTLDQYEVAKVMSQSLEEQGHSCVMKPMSDGGDGLLQCFRSEGYNRVVTNVTGPEGRTVEAEYYMKEGTAVIETAEACGLHLITDSHPSDRTTFGVGELLMHAADQGTEHIILGLGGSATSDGGYGMFMALGGAAINEADLPIGVFNRDIPKISELNVQSLRRFEKIKLTIASDVTHPLLGPKGAVHTFGPQKGIDEADLDRFADMLVHLAEKAADAFPVDHTDSPGAGAAGGLGWMLLNIGAEMQSGGELIAEMIHLEKEIIEADAVVTGEGKSDRQTLGGKAPSVVADLAKKHHKPCHLVSGQVTEDLSDYFEATHALVDAENDVDQVISDTAFHLNRKMKEIFPK</sequence>
<dbReference type="Gene3D" id="3.40.50.10350">
    <property type="entry name" value="Glycerate kinase, domain 1"/>
    <property type="match status" value="1"/>
</dbReference>
<reference evidence="6" key="3">
    <citation type="submission" date="2022-12" db="EMBL/GenBank/DDBJ databases">
        <title>Genome analysis and biological profiling of marine Salinicoccus roseus MOSEL-ME25.</title>
        <authorList>
            <person name="Mirza F.T."/>
            <person name="Xie Y."/>
            <person name="Shinwari Z.K."/>
        </authorList>
    </citation>
    <scope>NUCLEOTIDE SEQUENCE</scope>
    <source>
        <strain evidence="6">MOSEL-ME25</strain>
    </source>
</reference>
<dbReference type="EMBL" id="JXII01000006">
    <property type="protein sequence ID" value="KIH70524.1"/>
    <property type="molecule type" value="Genomic_DNA"/>
</dbReference>
<dbReference type="PIRSF" id="PIRSF006078">
    <property type="entry name" value="GlxK"/>
    <property type="match status" value="1"/>
</dbReference>
<dbReference type="GO" id="GO:0008887">
    <property type="term" value="F:glycerate kinase activity"/>
    <property type="evidence" value="ECO:0007669"/>
    <property type="project" value="UniProtKB-UniRule"/>
</dbReference>
<dbReference type="InterPro" id="IPR018193">
    <property type="entry name" value="Glyc_kinase_flavodox-like_fold"/>
</dbReference>
<name>A0A0C2HFV2_9STAP</name>
<dbReference type="SUPFAM" id="SSF110738">
    <property type="entry name" value="Glycerate kinase I"/>
    <property type="match status" value="1"/>
</dbReference>
<dbReference type="PANTHER" id="PTHR21599:SF0">
    <property type="entry name" value="GLYCERATE KINASE"/>
    <property type="match status" value="1"/>
</dbReference>
<evidence type="ECO:0000313" key="6">
    <source>
        <dbReference type="EMBL" id="MDB0580612.1"/>
    </source>
</evidence>
<dbReference type="RefSeq" id="WP_040105982.1">
    <property type="nucleotide sequence ID" value="NZ_JABEVU030000001.1"/>
</dbReference>
<evidence type="ECO:0000256" key="4">
    <source>
        <dbReference type="PIRNR" id="PIRNR006078"/>
    </source>
</evidence>
<dbReference type="InterPro" id="IPR036129">
    <property type="entry name" value="Glycerate_kinase_sf"/>
</dbReference>
<dbReference type="GeneID" id="77845369"/>
<gene>
    <name evidence="6" type="ORF">F7P68_0008720</name>
    <name evidence="5" type="ORF">SN16_07355</name>
</gene>
<keyword evidence="3 4" id="KW-0418">Kinase</keyword>
<dbReference type="PANTHER" id="PTHR21599">
    <property type="entry name" value="GLYCERATE KINASE"/>
    <property type="match status" value="1"/>
</dbReference>
<dbReference type="EMBL" id="JABEVU030000001">
    <property type="protein sequence ID" value="MDB0580612.1"/>
    <property type="molecule type" value="Genomic_DNA"/>
</dbReference>
<dbReference type="AlphaFoldDB" id="A0A0C2HFV2"/>
<dbReference type="Proteomes" id="UP000527860">
    <property type="component" value="Unassembled WGS sequence"/>
</dbReference>
<comment type="caution">
    <text evidence="5">The sequence shown here is derived from an EMBL/GenBank/DDBJ whole genome shotgun (WGS) entry which is preliminary data.</text>
</comment>
<dbReference type="Gene3D" id="3.90.1510.10">
    <property type="entry name" value="Glycerate kinase, domain 2"/>
    <property type="match status" value="1"/>
</dbReference>
<evidence type="ECO:0000313" key="7">
    <source>
        <dbReference type="Proteomes" id="UP000031546"/>
    </source>
</evidence>
<reference evidence="6" key="2">
    <citation type="submission" date="2020-04" db="EMBL/GenBank/DDBJ databases">
        <authorList>
            <person name="Tanveer F."/>
            <person name="Xie Y."/>
            <person name="Shinwari Z.K."/>
        </authorList>
    </citation>
    <scope>NUCLEOTIDE SEQUENCE</scope>
    <source>
        <strain evidence="6">MOSEL-ME25</strain>
    </source>
</reference>
<evidence type="ECO:0000256" key="3">
    <source>
        <dbReference type="ARBA" id="ARBA00022777"/>
    </source>
</evidence>
<dbReference type="OrthoDB" id="9774290at2"/>
<reference evidence="5 7" key="1">
    <citation type="submission" date="2015-01" db="EMBL/GenBank/DDBJ databases">
        <title>Genome sequences of high lactate-tolerant strain Salinicoccus roseus W12 with industrial interest.</title>
        <authorList>
            <person name="Wang H."/>
            <person name="Yu B."/>
        </authorList>
    </citation>
    <scope>NUCLEOTIDE SEQUENCE [LARGE SCALE GENOMIC DNA]</scope>
    <source>
        <strain evidence="5 7">W12</strain>
    </source>
</reference>
<dbReference type="GO" id="GO:0031388">
    <property type="term" value="P:organic acid phosphorylation"/>
    <property type="evidence" value="ECO:0007669"/>
    <property type="project" value="UniProtKB-UniRule"/>
</dbReference>
<accession>A0A0C2HFV2</accession>
<evidence type="ECO:0000313" key="5">
    <source>
        <dbReference type="EMBL" id="KIH70524.1"/>
    </source>
</evidence>
<dbReference type="InterPro" id="IPR004381">
    <property type="entry name" value="Glycerate_kinase"/>
</dbReference>
<dbReference type="NCBIfam" id="TIGR00045">
    <property type="entry name" value="glycerate kinase"/>
    <property type="match status" value="1"/>
</dbReference>